<reference evidence="2 3" key="1">
    <citation type="submission" date="2018-05" db="EMBL/GenBank/DDBJ databases">
        <title>Genomic Encyclopedia of Type Strains, Phase IV (KMG-IV): sequencing the most valuable type-strain genomes for metagenomic binning, comparative biology and taxonomic classification.</title>
        <authorList>
            <person name="Goeker M."/>
        </authorList>
    </citation>
    <scope>NUCLEOTIDE SEQUENCE [LARGE SCALE GENOMIC DNA]</scope>
    <source>
        <strain evidence="2 3">DSM 28579</strain>
    </source>
</reference>
<proteinExistence type="predicted"/>
<dbReference type="InterPro" id="IPR036291">
    <property type="entry name" value="NAD(P)-bd_dom_sf"/>
</dbReference>
<dbReference type="Proteomes" id="UP000251835">
    <property type="component" value="Unassembled WGS sequence"/>
</dbReference>
<accession>A0A7L4UMX5</accession>
<dbReference type="Pfam" id="PF13380">
    <property type="entry name" value="CoA_binding_2"/>
    <property type="match status" value="1"/>
</dbReference>
<protein>
    <recommendedName>
        <fullName evidence="1">CoA-binding domain-containing protein</fullName>
    </recommendedName>
</protein>
<keyword evidence="3" id="KW-1185">Reference proteome</keyword>
<evidence type="ECO:0000313" key="2">
    <source>
        <dbReference type="EMBL" id="PVX49981.1"/>
    </source>
</evidence>
<dbReference type="RefSeq" id="WP_116496842.1">
    <property type="nucleotide sequence ID" value="NZ_QENZ01000005.1"/>
</dbReference>
<organism evidence="2 3">
    <name type="scientific">Balneicella halophila</name>
    <dbReference type="NCBI Taxonomy" id="1537566"/>
    <lineage>
        <taxon>Bacteria</taxon>
        <taxon>Pseudomonadati</taxon>
        <taxon>Bacteroidota</taxon>
        <taxon>Bacteroidia</taxon>
        <taxon>Bacteroidales</taxon>
        <taxon>Balneicellaceae</taxon>
        <taxon>Balneicella</taxon>
    </lineage>
</organism>
<gene>
    <name evidence="2" type="ORF">C7377_1623</name>
</gene>
<dbReference type="OrthoDB" id="708726at2"/>
<dbReference type="InterPro" id="IPR003781">
    <property type="entry name" value="CoA-bd"/>
</dbReference>
<feature type="domain" description="CoA-binding" evidence="1">
    <location>
        <begin position="3"/>
        <end position="114"/>
    </location>
</feature>
<dbReference type="Gene3D" id="3.40.50.720">
    <property type="entry name" value="NAD(P)-binding Rossmann-like Domain"/>
    <property type="match status" value="1"/>
</dbReference>
<dbReference type="AlphaFoldDB" id="A0A7L4UMX5"/>
<name>A0A7L4UMX5_BALHA</name>
<dbReference type="EMBL" id="QENZ01000005">
    <property type="protein sequence ID" value="PVX49981.1"/>
    <property type="molecule type" value="Genomic_DNA"/>
</dbReference>
<evidence type="ECO:0000313" key="3">
    <source>
        <dbReference type="Proteomes" id="UP000251835"/>
    </source>
</evidence>
<dbReference type="SUPFAM" id="SSF51735">
    <property type="entry name" value="NAD(P)-binding Rossmann-fold domains"/>
    <property type="match status" value="1"/>
</dbReference>
<evidence type="ECO:0000259" key="1">
    <source>
        <dbReference type="Pfam" id="PF13380"/>
    </source>
</evidence>
<comment type="caution">
    <text evidence="2">The sequence shown here is derived from an EMBL/GenBank/DDBJ whole genome shotgun (WGS) entry which is preliminary data.</text>
</comment>
<sequence length="119" mass="13786">MKKSLVIGASTNPQRYAYQCITMLRDHNIETVAIGLREGNVQDVKITTEKEKFEDIHTVNIYLSAKNLKEYEDYIIDLKPKRVLFPPGTENPEFENRLTKEKILHERACPLVMLSVSTY</sequence>